<feature type="binding site" evidence="4">
    <location>
        <begin position="90"/>
        <end position="93"/>
    </location>
    <ligand>
        <name>(6R)-10-formyltetrahydrofolate</name>
        <dbReference type="ChEBI" id="CHEBI:195366"/>
    </ligand>
</feature>
<accession>A0A7S8C8Y8</accession>
<dbReference type="RefSeq" id="WP_239672992.1">
    <property type="nucleotide sequence ID" value="NZ_CP049742.1"/>
</dbReference>
<dbReference type="Proteomes" id="UP000593626">
    <property type="component" value="Chromosome"/>
</dbReference>
<keyword evidence="7" id="KW-1185">Reference proteome</keyword>
<comment type="catalytic activity">
    <reaction evidence="4">
        <text>N(1)-(5-phospho-beta-D-ribosyl)glycinamide + (6R)-10-formyltetrahydrofolate = N(2)-formyl-N(1)-(5-phospho-beta-D-ribosyl)glycinamide + (6S)-5,6,7,8-tetrahydrofolate + H(+)</text>
        <dbReference type="Rhea" id="RHEA:15053"/>
        <dbReference type="ChEBI" id="CHEBI:15378"/>
        <dbReference type="ChEBI" id="CHEBI:57453"/>
        <dbReference type="ChEBI" id="CHEBI:143788"/>
        <dbReference type="ChEBI" id="CHEBI:147286"/>
        <dbReference type="ChEBI" id="CHEBI:195366"/>
        <dbReference type="EC" id="2.1.2.2"/>
    </reaction>
</comment>
<evidence type="ECO:0000256" key="3">
    <source>
        <dbReference type="ARBA" id="ARBA00022755"/>
    </source>
</evidence>
<evidence type="ECO:0000259" key="5">
    <source>
        <dbReference type="Pfam" id="PF00551"/>
    </source>
</evidence>
<dbReference type="CDD" id="cd08645">
    <property type="entry name" value="FMT_core_GART"/>
    <property type="match status" value="1"/>
</dbReference>
<dbReference type="PANTHER" id="PTHR43369">
    <property type="entry name" value="PHOSPHORIBOSYLGLYCINAMIDE FORMYLTRANSFERASE"/>
    <property type="match status" value="1"/>
</dbReference>
<dbReference type="SUPFAM" id="SSF53328">
    <property type="entry name" value="Formyltransferase"/>
    <property type="match status" value="1"/>
</dbReference>
<gene>
    <name evidence="4 6" type="primary">purN</name>
    <name evidence="6" type="ORF">G8O30_00115</name>
</gene>
<feature type="domain" description="Formyl transferase N-terminal" evidence="5">
    <location>
        <begin position="2"/>
        <end position="182"/>
    </location>
</feature>
<evidence type="ECO:0000313" key="6">
    <source>
        <dbReference type="EMBL" id="QPC45491.1"/>
    </source>
</evidence>
<dbReference type="Pfam" id="PF00551">
    <property type="entry name" value="Formyl_trans_N"/>
    <property type="match status" value="1"/>
</dbReference>
<evidence type="ECO:0000256" key="1">
    <source>
        <dbReference type="ARBA" id="ARBA00005054"/>
    </source>
</evidence>
<evidence type="ECO:0000256" key="2">
    <source>
        <dbReference type="ARBA" id="ARBA00022679"/>
    </source>
</evidence>
<keyword evidence="3 4" id="KW-0658">Purine biosynthesis</keyword>
<dbReference type="HAMAP" id="MF_01930">
    <property type="entry name" value="PurN"/>
    <property type="match status" value="1"/>
</dbReference>
<dbReference type="KEGG" id="mcui:G8O30_00115"/>
<comment type="pathway">
    <text evidence="1 4">Purine metabolism; IMP biosynthesis via de novo pathway; N(2)-formyl-N(1)-(5-phospho-D-ribosyl)glycinamide from N(1)-(5-phospho-D-ribosyl)glycinamide (10-formyl THF route): step 1/1.</text>
</comment>
<dbReference type="Gene3D" id="3.40.50.170">
    <property type="entry name" value="Formyl transferase, N-terminal domain"/>
    <property type="match status" value="1"/>
</dbReference>
<dbReference type="PANTHER" id="PTHR43369:SF2">
    <property type="entry name" value="PHOSPHORIBOSYLGLYCINAMIDE FORMYLTRANSFERASE"/>
    <property type="match status" value="1"/>
</dbReference>
<dbReference type="InterPro" id="IPR036477">
    <property type="entry name" value="Formyl_transf_N_sf"/>
</dbReference>
<feature type="active site" description="Proton donor" evidence="4">
    <location>
        <position position="109"/>
    </location>
</feature>
<dbReference type="EMBL" id="CP049742">
    <property type="protein sequence ID" value="QPC45491.1"/>
    <property type="molecule type" value="Genomic_DNA"/>
</dbReference>
<protein>
    <recommendedName>
        <fullName evidence="4">Phosphoribosylglycinamide formyltransferase</fullName>
        <ecNumber evidence="4">2.1.2.2</ecNumber>
    </recommendedName>
    <alternativeName>
        <fullName evidence="4">5'-phosphoribosylglycinamide transformylase</fullName>
    </alternativeName>
    <alternativeName>
        <fullName evidence="4">GAR transformylase</fullName>
        <shortName evidence="4">GART</shortName>
    </alternativeName>
</protein>
<feature type="binding site" evidence="4">
    <location>
        <position position="107"/>
    </location>
    <ligand>
        <name>(6R)-10-formyltetrahydrofolate</name>
        <dbReference type="ChEBI" id="CHEBI:195366"/>
    </ligand>
</feature>
<name>A0A7S8C8Y8_9BACI</name>
<keyword evidence="2 4" id="KW-0808">Transferase</keyword>
<dbReference type="InterPro" id="IPR002376">
    <property type="entry name" value="Formyl_transf_N"/>
</dbReference>
<dbReference type="GO" id="GO:0005829">
    <property type="term" value="C:cytosol"/>
    <property type="evidence" value="ECO:0007669"/>
    <property type="project" value="TreeGrafter"/>
</dbReference>
<feature type="binding site" evidence="4">
    <location>
        <begin position="12"/>
        <end position="14"/>
    </location>
    <ligand>
        <name>N(1)-(5-phospho-beta-D-ribosyl)glycinamide</name>
        <dbReference type="ChEBI" id="CHEBI:143788"/>
    </ligand>
</feature>
<evidence type="ECO:0000256" key="4">
    <source>
        <dbReference type="HAMAP-Rule" id="MF_01930"/>
    </source>
</evidence>
<proteinExistence type="inferred from homology"/>
<feature type="binding site" evidence="4">
    <location>
        <position position="65"/>
    </location>
    <ligand>
        <name>(6R)-10-formyltetrahydrofolate</name>
        <dbReference type="ChEBI" id="CHEBI:195366"/>
    </ligand>
</feature>
<dbReference type="AlphaFoldDB" id="A0A7S8C8Y8"/>
<dbReference type="EC" id="2.1.2.2" evidence="4"/>
<organism evidence="6 7">
    <name type="scientific">Mangrovibacillus cuniculi</name>
    <dbReference type="NCBI Taxonomy" id="2593652"/>
    <lineage>
        <taxon>Bacteria</taxon>
        <taxon>Bacillati</taxon>
        <taxon>Bacillota</taxon>
        <taxon>Bacilli</taxon>
        <taxon>Bacillales</taxon>
        <taxon>Bacillaceae</taxon>
        <taxon>Mangrovibacillus</taxon>
    </lineage>
</organism>
<evidence type="ECO:0000313" key="7">
    <source>
        <dbReference type="Proteomes" id="UP000593626"/>
    </source>
</evidence>
<comment type="function">
    <text evidence="4">Catalyzes the transfer of a formyl group from 10-formyltetrahydrofolate to 5-phospho-ribosyl-glycinamide (GAR), producing 5-phospho-ribosyl-N-formylglycinamide (FGAR) and tetrahydrofolate.</text>
</comment>
<dbReference type="NCBIfam" id="TIGR00639">
    <property type="entry name" value="PurN"/>
    <property type="match status" value="1"/>
</dbReference>
<dbReference type="UniPathway" id="UPA00074">
    <property type="reaction ID" value="UER00126"/>
</dbReference>
<sequence>MKRLAIFASGNGSNAQAMIEASRQEKWEEQVVLVVCDQPSAYVIERARSLHVPVLAISPILFSTKQEYETCILQTLHSLQVDALILAGYMRLIGPTILHSYEGKIVNVHPSLLPYYPGLQAIERAFEAGEEELGISIHLVDEGMDTGPILQQVSVPRTEGMTLVEMQKAIQAVEHEWYPKTVRSWLDDQKNRGGTKHEKASVN</sequence>
<feature type="site" description="Raises pKa of active site His" evidence="4">
    <location>
        <position position="145"/>
    </location>
</feature>
<comment type="similarity">
    <text evidence="4">Belongs to the GART family.</text>
</comment>
<dbReference type="GO" id="GO:0004644">
    <property type="term" value="F:phosphoribosylglycinamide formyltransferase activity"/>
    <property type="evidence" value="ECO:0007669"/>
    <property type="project" value="UniProtKB-UniRule"/>
</dbReference>
<reference evidence="6 7" key="1">
    <citation type="submission" date="2019-07" db="EMBL/GenBank/DDBJ databases">
        <title>Genome sequence of 2 isolates from Red Sea Mangroves.</title>
        <authorList>
            <person name="Sefrji F."/>
            <person name="Michoud G."/>
            <person name="Merlino G."/>
            <person name="Daffonchio D."/>
        </authorList>
    </citation>
    <scope>NUCLEOTIDE SEQUENCE [LARGE SCALE GENOMIC DNA]</scope>
    <source>
        <strain evidence="6 7">R1DC41</strain>
    </source>
</reference>
<dbReference type="InterPro" id="IPR004607">
    <property type="entry name" value="GART"/>
</dbReference>
<dbReference type="GO" id="GO:0006189">
    <property type="term" value="P:'de novo' IMP biosynthetic process"/>
    <property type="evidence" value="ECO:0007669"/>
    <property type="project" value="UniProtKB-UniRule"/>
</dbReference>